<dbReference type="OrthoDB" id="7756347at2"/>
<dbReference type="AlphaFoldDB" id="A0A1W2DXD5"/>
<feature type="transmembrane region" description="Helical" evidence="2">
    <location>
        <begin position="169"/>
        <end position="192"/>
    </location>
</feature>
<feature type="transmembrane region" description="Helical" evidence="2">
    <location>
        <begin position="501"/>
        <end position="517"/>
    </location>
</feature>
<dbReference type="RefSeq" id="WP_084354082.1">
    <property type="nucleotide sequence ID" value="NZ_FWYD01000019.1"/>
</dbReference>
<accession>A0A1W2DXD5</accession>
<feature type="transmembrane region" description="Helical" evidence="2">
    <location>
        <begin position="331"/>
        <end position="347"/>
    </location>
</feature>
<gene>
    <name evidence="3" type="ORF">SAMN06295998_11923</name>
</gene>
<sequence>MVINGKFFIPPDGEDRDFKALFKQAASGGVGRPVDENGFPLGPWTAELLAEAISRIEANRAGIELRTVQLWFQDNVKGISTSNIRWLARIFGCGDPEKTSRWQAALSASQAKLVADRRKRSKIRHAVQTSDITDRPSPPCDLSAPEKSTRNTVANLSESMFLGGNPFSAIVLLWGGQAFLIFASYIVGTHIVTYNPVEGVSKQVGLFWSPNWILDRLIWLPIMIILVSALIQDWRGEWRSSLLPQQDRSGSKIAWERKLQAHSTAFWAVLLVSLIIVFLVQWYGAYLRPLLQDDVGDRVVDWILVAIERPDVISFSEAVYLSAFANLTSGVAYWFLFAGLLLIYVLACDFGEICREQVGSDNDEAVRHASVIGAKIARGLHDYTVLAVLIATQIKLVAVYLMTDASNIVSWLLEDTYAALGLGTSDWGWFDKTPSASITSFFVLFIPCFVYVICALRIRGALHLLGSHASTVHTRIPWWKYNAVIVMMAVNFGFLGQFTGFSILLWASILLVFLSVFHRGSDHLGQEGAP</sequence>
<keyword evidence="2" id="KW-0472">Membrane</keyword>
<keyword evidence="4" id="KW-1185">Reference proteome</keyword>
<dbReference type="InterPro" id="IPR058114">
    <property type="entry name" value="RcgA-like"/>
</dbReference>
<organism evidence="3 4">
    <name type="scientific">Primorskyibacter flagellatus</name>
    <dbReference type="NCBI Taxonomy" id="1387277"/>
    <lineage>
        <taxon>Bacteria</taxon>
        <taxon>Pseudomonadati</taxon>
        <taxon>Pseudomonadota</taxon>
        <taxon>Alphaproteobacteria</taxon>
        <taxon>Rhodobacterales</taxon>
        <taxon>Roseobacteraceae</taxon>
        <taxon>Primorskyibacter</taxon>
    </lineage>
</organism>
<dbReference type="EMBL" id="FWYD01000019">
    <property type="protein sequence ID" value="SMD02109.1"/>
    <property type="molecule type" value="Genomic_DNA"/>
</dbReference>
<reference evidence="3 4" key="1">
    <citation type="submission" date="2017-04" db="EMBL/GenBank/DDBJ databases">
        <authorList>
            <person name="Afonso C.L."/>
            <person name="Miller P.J."/>
            <person name="Scott M.A."/>
            <person name="Spackman E."/>
            <person name="Goraichik I."/>
            <person name="Dimitrov K.M."/>
            <person name="Suarez D.L."/>
            <person name="Swayne D.E."/>
        </authorList>
    </citation>
    <scope>NUCLEOTIDE SEQUENCE [LARGE SCALE GENOMIC DNA]</scope>
    <source>
        <strain evidence="3 4">CGMCC 1.12644</strain>
    </source>
</reference>
<keyword evidence="2" id="KW-0812">Transmembrane</keyword>
<evidence type="ECO:0000313" key="3">
    <source>
        <dbReference type="EMBL" id="SMD02109.1"/>
    </source>
</evidence>
<evidence type="ECO:0008006" key="5">
    <source>
        <dbReference type="Google" id="ProtNLM"/>
    </source>
</evidence>
<name>A0A1W2DXD5_9RHOB</name>
<feature type="region of interest" description="Disordered" evidence="1">
    <location>
        <begin position="125"/>
        <end position="146"/>
    </location>
</feature>
<dbReference type="NCBIfam" id="NF047336">
    <property type="entry name" value="conj_memb_RcgA"/>
    <property type="match status" value="1"/>
</dbReference>
<feature type="transmembrane region" description="Helical" evidence="2">
    <location>
        <begin position="212"/>
        <end position="231"/>
    </location>
</feature>
<feature type="transmembrane region" description="Helical" evidence="2">
    <location>
        <begin position="436"/>
        <end position="458"/>
    </location>
</feature>
<dbReference type="Proteomes" id="UP000192330">
    <property type="component" value="Unassembled WGS sequence"/>
</dbReference>
<keyword evidence="2" id="KW-1133">Transmembrane helix</keyword>
<evidence type="ECO:0000256" key="1">
    <source>
        <dbReference type="SAM" id="MobiDB-lite"/>
    </source>
</evidence>
<feature type="transmembrane region" description="Helical" evidence="2">
    <location>
        <begin position="265"/>
        <end position="284"/>
    </location>
</feature>
<evidence type="ECO:0000313" key="4">
    <source>
        <dbReference type="Proteomes" id="UP000192330"/>
    </source>
</evidence>
<evidence type="ECO:0000256" key="2">
    <source>
        <dbReference type="SAM" id="Phobius"/>
    </source>
</evidence>
<protein>
    <recommendedName>
        <fullName evidence="5">Transmembrane protein</fullName>
    </recommendedName>
</protein>
<proteinExistence type="predicted"/>
<feature type="transmembrane region" description="Helical" evidence="2">
    <location>
        <begin position="383"/>
        <end position="403"/>
    </location>
</feature>
<dbReference type="STRING" id="1387277.SAMN06295998_11923"/>